<gene>
    <name evidence="7" type="ORF">GA0061103_4527</name>
</gene>
<evidence type="ECO:0000313" key="8">
    <source>
        <dbReference type="Proteomes" id="UP000199101"/>
    </source>
</evidence>
<feature type="domain" description="IclR-ED" evidence="6">
    <location>
        <begin position="125"/>
        <end position="308"/>
    </location>
</feature>
<dbReference type="InterPro" id="IPR054844">
    <property type="entry name" value="TransRegBhcR"/>
</dbReference>
<evidence type="ECO:0000259" key="6">
    <source>
        <dbReference type="PROSITE" id="PS51078"/>
    </source>
</evidence>
<dbReference type="Proteomes" id="UP000199101">
    <property type="component" value="Unassembled WGS sequence"/>
</dbReference>
<dbReference type="SUPFAM" id="SSF55781">
    <property type="entry name" value="GAF domain-like"/>
    <property type="match status" value="1"/>
</dbReference>
<dbReference type="SMART" id="SM00346">
    <property type="entry name" value="HTH_ICLR"/>
    <property type="match status" value="1"/>
</dbReference>
<keyword evidence="3" id="KW-0804">Transcription</keyword>
<evidence type="ECO:0000256" key="4">
    <source>
        <dbReference type="SAM" id="MobiDB-lite"/>
    </source>
</evidence>
<dbReference type="NCBIfam" id="NF045644">
    <property type="entry name" value="TransRegBhcR"/>
    <property type="match status" value="1"/>
</dbReference>
<proteinExistence type="predicted"/>
<dbReference type="GO" id="GO:0045892">
    <property type="term" value="P:negative regulation of DNA-templated transcription"/>
    <property type="evidence" value="ECO:0007669"/>
    <property type="project" value="TreeGrafter"/>
</dbReference>
<dbReference type="GO" id="GO:0003700">
    <property type="term" value="F:DNA-binding transcription factor activity"/>
    <property type="evidence" value="ECO:0007669"/>
    <property type="project" value="TreeGrafter"/>
</dbReference>
<dbReference type="Pfam" id="PF09339">
    <property type="entry name" value="HTH_IclR"/>
    <property type="match status" value="1"/>
</dbReference>
<evidence type="ECO:0000313" key="7">
    <source>
        <dbReference type="EMBL" id="SCB32851.1"/>
    </source>
</evidence>
<dbReference type="InterPro" id="IPR014757">
    <property type="entry name" value="Tscrpt_reg_IclR_C"/>
</dbReference>
<dbReference type="Pfam" id="PF01614">
    <property type="entry name" value="IclR_C"/>
    <property type="match status" value="1"/>
</dbReference>
<sequence length="313" mass="33751">MEINIFNESGTITAKRICHEAKQVAPNCATRVRSKVSVMAENREKTRGRPGRKPAENAAASSVQVLDRSLKLLELVAEADGAVLTDLADRSAMAPSTVHRLLTSLAQHGMVAHDDETGAWTIGVKAFEIGTAYLRFRKLGTISRPFLKRLMEESGETANIAIEEDGDVVFISQAESHAPMRAFFRPGRRGPIHASGIGKAILSTWADSQIEALLAGRSLQHFTDKTRDTLPKLLTDMAEIRSRGWSIDDEEHTLGMRCVAAPIFDEYGEAVAGISISGPAVRLPDDKVAALGPVVRAAAGELTKAMGGKSKRA</sequence>
<evidence type="ECO:0000256" key="1">
    <source>
        <dbReference type="ARBA" id="ARBA00023015"/>
    </source>
</evidence>
<dbReference type="GO" id="GO:0003677">
    <property type="term" value="F:DNA binding"/>
    <property type="evidence" value="ECO:0007669"/>
    <property type="project" value="UniProtKB-KW"/>
</dbReference>
<reference evidence="8" key="1">
    <citation type="submission" date="2016-08" db="EMBL/GenBank/DDBJ databases">
        <authorList>
            <person name="Varghese N."/>
            <person name="Submissions Spin"/>
        </authorList>
    </citation>
    <scope>NUCLEOTIDE SEQUENCE [LARGE SCALE GENOMIC DNA]</scope>
    <source>
        <strain evidence="8">HAMBI 2975</strain>
    </source>
</reference>
<dbReference type="InterPro" id="IPR005471">
    <property type="entry name" value="Tscrpt_reg_IclR_N"/>
</dbReference>
<evidence type="ECO:0000256" key="2">
    <source>
        <dbReference type="ARBA" id="ARBA00023125"/>
    </source>
</evidence>
<dbReference type="InterPro" id="IPR029016">
    <property type="entry name" value="GAF-like_dom_sf"/>
</dbReference>
<feature type="region of interest" description="Disordered" evidence="4">
    <location>
        <begin position="39"/>
        <end position="60"/>
    </location>
</feature>
<dbReference type="InterPro" id="IPR036388">
    <property type="entry name" value="WH-like_DNA-bd_sf"/>
</dbReference>
<feature type="domain" description="HTH iclR-type" evidence="5">
    <location>
        <begin position="63"/>
        <end position="124"/>
    </location>
</feature>
<organism evidence="7 8">
    <name type="scientific">Rhizobium multihospitium</name>
    <dbReference type="NCBI Taxonomy" id="410764"/>
    <lineage>
        <taxon>Bacteria</taxon>
        <taxon>Pseudomonadati</taxon>
        <taxon>Pseudomonadota</taxon>
        <taxon>Alphaproteobacteria</taxon>
        <taxon>Hyphomicrobiales</taxon>
        <taxon>Rhizobiaceae</taxon>
        <taxon>Rhizobium/Agrobacterium group</taxon>
        <taxon>Rhizobium</taxon>
    </lineage>
</organism>
<dbReference type="PANTHER" id="PTHR30136:SF24">
    <property type="entry name" value="HTH-TYPE TRANSCRIPTIONAL REPRESSOR ALLR"/>
    <property type="match status" value="1"/>
</dbReference>
<evidence type="ECO:0000256" key="3">
    <source>
        <dbReference type="ARBA" id="ARBA00023163"/>
    </source>
</evidence>
<protein>
    <submittedName>
        <fullName evidence="7">Transcriptional regulator, IclR family</fullName>
    </submittedName>
</protein>
<accession>A0A1C3VYM9</accession>
<dbReference type="EMBL" id="FMAG01000004">
    <property type="protein sequence ID" value="SCB32851.1"/>
    <property type="molecule type" value="Genomic_DNA"/>
</dbReference>
<dbReference type="InterPro" id="IPR050707">
    <property type="entry name" value="HTH_MetabolicPath_Reg"/>
</dbReference>
<dbReference type="AlphaFoldDB" id="A0A1C3VYM9"/>
<dbReference type="Gene3D" id="3.30.450.40">
    <property type="match status" value="1"/>
</dbReference>
<dbReference type="PROSITE" id="PS51077">
    <property type="entry name" value="HTH_ICLR"/>
    <property type="match status" value="1"/>
</dbReference>
<dbReference type="PROSITE" id="PS51078">
    <property type="entry name" value="ICLR_ED"/>
    <property type="match status" value="1"/>
</dbReference>
<keyword evidence="1" id="KW-0805">Transcription regulation</keyword>
<name>A0A1C3VYM9_9HYPH</name>
<dbReference type="STRING" id="410764.GA0061103_4527"/>
<evidence type="ECO:0000259" key="5">
    <source>
        <dbReference type="PROSITE" id="PS51077"/>
    </source>
</evidence>
<dbReference type="Gene3D" id="1.10.10.10">
    <property type="entry name" value="Winged helix-like DNA-binding domain superfamily/Winged helix DNA-binding domain"/>
    <property type="match status" value="1"/>
</dbReference>
<keyword evidence="2" id="KW-0238">DNA-binding</keyword>
<dbReference type="InterPro" id="IPR036390">
    <property type="entry name" value="WH_DNA-bd_sf"/>
</dbReference>
<keyword evidence="8" id="KW-1185">Reference proteome</keyword>
<dbReference type="SUPFAM" id="SSF46785">
    <property type="entry name" value="Winged helix' DNA-binding domain"/>
    <property type="match status" value="1"/>
</dbReference>
<dbReference type="PANTHER" id="PTHR30136">
    <property type="entry name" value="HELIX-TURN-HELIX TRANSCRIPTIONAL REGULATOR, ICLR FAMILY"/>
    <property type="match status" value="1"/>
</dbReference>